<sequence length="293" mass="31480">MIGVFDSGYGGLTVLAALHARLPRQRFLYLGDNAHAPYGPKSGAEILALTQAGVERLFHVGARVAILACNTATAAAIRPLQQAWLPVHYPNRRILGVIAPMIEEIAQTPWHATAGPDEKRRPVETVAVFATQATVESGFYPREIALRAPNIAVIQQACPELAGMIEAGAPEAALRATVVGHVGALLQRLGRAPDKAVLGCTHFPLVEALFRNALPLETQILSQPARVAAAMVAYLFRHPEMKDFAPEVVEPLCFTTGDAAAVSVLASRFYGRHLRFQTVDSGPRESSETLLDA</sequence>
<feature type="binding site" evidence="5">
    <location>
        <begin position="201"/>
        <end position="202"/>
    </location>
    <ligand>
        <name>substrate</name>
    </ligand>
</feature>
<comment type="function">
    <text evidence="5">Provides the (R)-glutamate required for cell wall biosynthesis.</text>
</comment>
<evidence type="ECO:0000256" key="1">
    <source>
        <dbReference type="ARBA" id="ARBA00022960"/>
    </source>
</evidence>
<dbReference type="PANTHER" id="PTHR21198">
    <property type="entry name" value="GLUTAMATE RACEMASE"/>
    <property type="match status" value="1"/>
</dbReference>
<keyword evidence="7" id="KW-1185">Reference proteome</keyword>
<feature type="binding site" evidence="5">
    <location>
        <begin position="6"/>
        <end position="7"/>
    </location>
    <ligand>
        <name>substrate</name>
    </ligand>
</feature>
<dbReference type="Proteomes" id="UP001230156">
    <property type="component" value="Unassembled WGS sequence"/>
</dbReference>
<feature type="active site" description="Proton donor/acceptor" evidence="5">
    <location>
        <position position="200"/>
    </location>
</feature>
<comment type="pathway">
    <text evidence="5">Cell wall biogenesis; peptidoglycan biosynthesis.</text>
</comment>
<keyword evidence="2 5" id="KW-0573">Peptidoglycan synthesis</keyword>
<feature type="binding site" evidence="5">
    <location>
        <begin position="70"/>
        <end position="71"/>
    </location>
    <ligand>
        <name>substrate</name>
    </ligand>
</feature>
<organism evidence="6 7">
    <name type="scientific">Dongia sedimenti</name>
    <dbReference type="NCBI Taxonomy" id="3064282"/>
    <lineage>
        <taxon>Bacteria</taxon>
        <taxon>Pseudomonadati</taxon>
        <taxon>Pseudomonadota</taxon>
        <taxon>Alphaproteobacteria</taxon>
        <taxon>Rhodospirillales</taxon>
        <taxon>Dongiaceae</taxon>
        <taxon>Dongia</taxon>
    </lineage>
</organism>
<dbReference type="InterPro" id="IPR001920">
    <property type="entry name" value="Asp/Glu_race"/>
</dbReference>
<evidence type="ECO:0000313" key="6">
    <source>
        <dbReference type="EMBL" id="MDQ7248405.1"/>
    </source>
</evidence>
<proteinExistence type="inferred from homology"/>
<dbReference type="PANTHER" id="PTHR21198:SF2">
    <property type="entry name" value="GLUTAMATE RACEMASE"/>
    <property type="match status" value="1"/>
</dbReference>
<evidence type="ECO:0000256" key="5">
    <source>
        <dbReference type="HAMAP-Rule" id="MF_00258"/>
    </source>
</evidence>
<feature type="binding site" evidence="5">
    <location>
        <begin position="38"/>
        <end position="39"/>
    </location>
    <ligand>
        <name>substrate</name>
    </ligand>
</feature>
<dbReference type="Gene3D" id="3.40.50.1860">
    <property type="match status" value="2"/>
</dbReference>
<comment type="catalytic activity">
    <reaction evidence="5">
        <text>L-glutamate = D-glutamate</text>
        <dbReference type="Rhea" id="RHEA:12813"/>
        <dbReference type="ChEBI" id="CHEBI:29985"/>
        <dbReference type="ChEBI" id="CHEBI:29986"/>
        <dbReference type="EC" id="5.1.1.3"/>
    </reaction>
</comment>
<comment type="similarity">
    <text evidence="5">Belongs to the aspartate/glutamate racemases family.</text>
</comment>
<dbReference type="HAMAP" id="MF_00258">
    <property type="entry name" value="Glu_racemase"/>
    <property type="match status" value="1"/>
</dbReference>
<protein>
    <recommendedName>
        <fullName evidence="5">Glutamate racemase</fullName>
        <ecNumber evidence="5">5.1.1.3</ecNumber>
    </recommendedName>
</protein>
<comment type="caution">
    <text evidence="6">The sequence shown here is derived from an EMBL/GenBank/DDBJ whole genome shotgun (WGS) entry which is preliminary data.</text>
</comment>
<dbReference type="PROSITE" id="PS00923">
    <property type="entry name" value="ASP_GLU_RACEMASE_1"/>
    <property type="match status" value="1"/>
</dbReference>
<dbReference type="RefSeq" id="WP_379955888.1">
    <property type="nucleotide sequence ID" value="NZ_JAUYVI010000004.1"/>
</dbReference>
<accession>A0ABU0YL05</accession>
<dbReference type="EMBL" id="JAUYVI010000004">
    <property type="protein sequence ID" value="MDQ7248405.1"/>
    <property type="molecule type" value="Genomic_DNA"/>
</dbReference>
<name>A0ABU0YL05_9PROT</name>
<keyword evidence="4 5" id="KW-0961">Cell wall biogenesis/degradation</keyword>
<evidence type="ECO:0000313" key="7">
    <source>
        <dbReference type="Proteomes" id="UP001230156"/>
    </source>
</evidence>
<keyword evidence="1 5" id="KW-0133">Cell shape</keyword>
<evidence type="ECO:0000256" key="3">
    <source>
        <dbReference type="ARBA" id="ARBA00023235"/>
    </source>
</evidence>
<gene>
    <name evidence="5" type="primary">murI</name>
    <name evidence="6" type="ORF">Q8A70_12045</name>
</gene>
<dbReference type="SUPFAM" id="SSF53681">
    <property type="entry name" value="Aspartate/glutamate racemase"/>
    <property type="match status" value="2"/>
</dbReference>
<evidence type="ECO:0000256" key="2">
    <source>
        <dbReference type="ARBA" id="ARBA00022984"/>
    </source>
</evidence>
<evidence type="ECO:0000256" key="4">
    <source>
        <dbReference type="ARBA" id="ARBA00023316"/>
    </source>
</evidence>
<dbReference type="InterPro" id="IPR018187">
    <property type="entry name" value="Asp/Glu_racemase_AS_1"/>
</dbReference>
<reference evidence="7" key="1">
    <citation type="submission" date="2023-08" db="EMBL/GenBank/DDBJ databases">
        <title>Rhodospirillaceae gen. nov., a novel taxon isolated from the Yangtze River Yuezi River estuary sludge.</title>
        <authorList>
            <person name="Ruan L."/>
        </authorList>
    </citation>
    <scope>NUCLEOTIDE SEQUENCE [LARGE SCALE GENOMIC DNA]</scope>
    <source>
        <strain evidence="7">R-7</strain>
    </source>
</reference>
<keyword evidence="3 5" id="KW-0413">Isomerase</keyword>
<dbReference type="EC" id="5.1.1.3" evidence="5"/>
<feature type="active site" description="Proton donor/acceptor" evidence="5">
    <location>
        <position position="69"/>
    </location>
</feature>
<dbReference type="InterPro" id="IPR004391">
    <property type="entry name" value="Glu_race"/>
</dbReference>